<feature type="region of interest" description="Disordered" evidence="1">
    <location>
        <begin position="370"/>
        <end position="395"/>
    </location>
</feature>
<feature type="compositionally biased region" description="Basic and acidic residues" evidence="1">
    <location>
        <begin position="370"/>
        <end position="389"/>
    </location>
</feature>
<sequence length="472" mass="52798">MPSMKLTNSIELFQEENEFIVKQHVKGSLQTELQQRIREGLLDDILPFLSIKQIMMNEYIVEILMPYPYVGTVLEMVAKQEIAKTESEFKNLLYQIASMMNTYHQSKALAGEIRASQLFVEKVSNGDLKVHPIFFSSMNTLADKRSSVQIISLENQVLMERAAPEIRDNCFYSQASDVYSFGVLIWDLAEARSGDGCPFPGTALAVNHSSAGWEEELEIKRTLNSPAIPRHMDGNILKIMRLCLQPDARNRPTMEEICWLLSSEVTEDGYPMSETSDYSTLPGSEIKDSASDLEVDPPVSSNEECLPKVLNPSSIFSQSDRATVADSGIFSIEERKVKYGSIQDMFKSHQSLACNGPPYAEYLTLDSMHPPEDDAHSLSEHTDTYHNIDPESVQSSTFSNASCESVRCDSPVDQSPPRLPPRNLHFFPFLKFNTSGLTDSVAGNAIYEVIGEPTLQERCVSLNLVSVDHNEA</sequence>
<organism evidence="3 4">
    <name type="scientific">Lymnaea stagnalis</name>
    <name type="common">Great pond snail</name>
    <name type="synonym">Helix stagnalis</name>
    <dbReference type="NCBI Taxonomy" id="6523"/>
    <lineage>
        <taxon>Eukaryota</taxon>
        <taxon>Metazoa</taxon>
        <taxon>Spiralia</taxon>
        <taxon>Lophotrochozoa</taxon>
        <taxon>Mollusca</taxon>
        <taxon>Gastropoda</taxon>
        <taxon>Heterobranchia</taxon>
        <taxon>Euthyneura</taxon>
        <taxon>Panpulmonata</taxon>
        <taxon>Hygrophila</taxon>
        <taxon>Lymnaeoidea</taxon>
        <taxon>Lymnaeidae</taxon>
        <taxon>Lymnaea</taxon>
    </lineage>
</organism>
<dbReference type="Pfam" id="PF07714">
    <property type="entry name" value="PK_Tyr_Ser-Thr"/>
    <property type="match status" value="1"/>
</dbReference>
<feature type="region of interest" description="Disordered" evidence="1">
    <location>
        <begin position="270"/>
        <end position="303"/>
    </location>
</feature>
<evidence type="ECO:0000313" key="4">
    <source>
        <dbReference type="Proteomes" id="UP001497497"/>
    </source>
</evidence>
<dbReference type="AlphaFoldDB" id="A0AAV2HUN3"/>
<dbReference type="InterPro" id="IPR051681">
    <property type="entry name" value="Ser/Thr_Kinases-Pseudokinases"/>
</dbReference>
<gene>
    <name evidence="3" type="ORF">GSLYS_00011168001</name>
</gene>
<proteinExistence type="predicted"/>
<accession>A0AAV2HUN3</accession>
<dbReference type="InterPro" id="IPR000719">
    <property type="entry name" value="Prot_kinase_dom"/>
</dbReference>
<dbReference type="GO" id="GO:0004674">
    <property type="term" value="F:protein serine/threonine kinase activity"/>
    <property type="evidence" value="ECO:0007669"/>
    <property type="project" value="TreeGrafter"/>
</dbReference>
<dbReference type="PROSITE" id="PS50011">
    <property type="entry name" value="PROTEIN_KINASE_DOM"/>
    <property type="match status" value="1"/>
</dbReference>
<dbReference type="SUPFAM" id="SSF56112">
    <property type="entry name" value="Protein kinase-like (PK-like)"/>
    <property type="match status" value="1"/>
</dbReference>
<evidence type="ECO:0000259" key="2">
    <source>
        <dbReference type="PROSITE" id="PS50011"/>
    </source>
</evidence>
<evidence type="ECO:0000313" key="3">
    <source>
        <dbReference type="EMBL" id="CAL1537255.1"/>
    </source>
</evidence>
<dbReference type="Proteomes" id="UP001497497">
    <property type="component" value="Unassembled WGS sequence"/>
</dbReference>
<dbReference type="SMART" id="SM00219">
    <property type="entry name" value="TyrKc"/>
    <property type="match status" value="1"/>
</dbReference>
<dbReference type="InterPro" id="IPR020635">
    <property type="entry name" value="Tyr_kinase_cat_dom"/>
</dbReference>
<keyword evidence="4" id="KW-1185">Reference proteome</keyword>
<name>A0AAV2HUN3_LYMST</name>
<dbReference type="Gene3D" id="1.10.510.10">
    <property type="entry name" value="Transferase(Phosphotransferase) domain 1"/>
    <property type="match status" value="1"/>
</dbReference>
<reference evidence="3 4" key="1">
    <citation type="submission" date="2024-04" db="EMBL/GenBank/DDBJ databases">
        <authorList>
            <consortium name="Genoscope - CEA"/>
            <person name="William W."/>
        </authorList>
    </citation>
    <scope>NUCLEOTIDE SEQUENCE [LARGE SCALE GENOMIC DNA]</scope>
</reference>
<dbReference type="InterPro" id="IPR011009">
    <property type="entry name" value="Kinase-like_dom_sf"/>
</dbReference>
<protein>
    <recommendedName>
        <fullName evidence="2">Protein kinase domain-containing protein</fullName>
    </recommendedName>
</protein>
<feature type="compositionally biased region" description="Polar residues" evidence="1">
    <location>
        <begin position="273"/>
        <end position="282"/>
    </location>
</feature>
<evidence type="ECO:0000256" key="1">
    <source>
        <dbReference type="SAM" id="MobiDB-lite"/>
    </source>
</evidence>
<dbReference type="PANTHER" id="PTHR44329">
    <property type="entry name" value="SERINE/THREONINE-PROTEIN KINASE TNNI3K-RELATED"/>
    <property type="match status" value="1"/>
</dbReference>
<feature type="domain" description="Protein kinase" evidence="2">
    <location>
        <begin position="1"/>
        <end position="266"/>
    </location>
</feature>
<dbReference type="EMBL" id="CAXITT010000256">
    <property type="protein sequence ID" value="CAL1537255.1"/>
    <property type="molecule type" value="Genomic_DNA"/>
</dbReference>
<comment type="caution">
    <text evidence="3">The sequence shown here is derived from an EMBL/GenBank/DDBJ whole genome shotgun (WGS) entry which is preliminary data.</text>
</comment>
<dbReference type="GO" id="GO:0004713">
    <property type="term" value="F:protein tyrosine kinase activity"/>
    <property type="evidence" value="ECO:0007669"/>
    <property type="project" value="InterPro"/>
</dbReference>
<dbReference type="InterPro" id="IPR001245">
    <property type="entry name" value="Ser-Thr/Tyr_kinase_cat_dom"/>
</dbReference>
<dbReference type="GO" id="GO:0005524">
    <property type="term" value="F:ATP binding"/>
    <property type="evidence" value="ECO:0007669"/>
    <property type="project" value="InterPro"/>
</dbReference>